<gene>
    <name evidence="3" type="ORF">CHLNCDRAFT_141485</name>
</gene>
<feature type="non-terminal residue" evidence="3">
    <location>
        <position position="242"/>
    </location>
</feature>
<organism evidence="4">
    <name type="scientific">Chlorella variabilis</name>
    <name type="common">Green alga</name>
    <dbReference type="NCBI Taxonomy" id="554065"/>
    <lineage>
        <taxon>Eukaryota</taxon>
        <taxon>Viridiplantae</taxon>
        <taxon>Chlorophyta</taxon>
        <taxon>core chlorophytes</taxon>
        <taxon>Trebouxiophyceae</taxon>
        <taxon>Chlorellales</taxon>
        <taxon>Chlorellaceae</taxon>
        <taxon>Chlorella clade</taxon>
        <taxon>Chlorella</taxon>
    </lineage>
</organism>
<dbReference type="GeneID" id="17349924"/>
<evidence type="ECO:0000313" key="4">
    <source>
        <dbReference type="Proteomes" id="UP000008141"/>
    </source>
</evidence>
<dbReference type="InParanoid" id="E1ZUK4"/>
<feature type="region of interest" description="Disordered" evidence="1">
    <location>
        <begin position="115"/>
        <end position="155"/>
    </location>
</feature>
<dbReference type="eggNOG" id="KOG0017">
    <property type="taxonomic scope" value="Eukaryota"/>
</dbReference>
<dbReference type="Proteomes" id="UP000008141">
    <property type="component" value="Unassembled WGS sequence"/>
</dbReference>
<sequence>MTTDGTSGISVERLDWNNYPAWAANMKFFLTTKKCWHMVIHTEPAANAEDRKADELALSYIGLCVKPLDAVSEPGRFIGYPANTKGYKILLDNRTTVISRDVTFDETSSILPKTNLPKTNLPKTNLPETIPFSDTDDNEAVGAPAEPEAPPSPPIALRRTERAAARRPASLWQDDAYRITDRTTAIVNIATTAAEPTSLEEALQSPEADQWRLAMDEEIASLAANDTWTLQPAPPSIKPIPV</sequence>
<proteinExistence type="predicted"/>
<reference evidence="3 4" key="1">
    <citation type="journal article" date="2010" name="Plant Cell">
        <title>The Chlorella variabilis NC64A genome reveals adaptation to photosymbiosis, coevolution with viruses, and cryptic sex.</title>
        <authorList>
            <person name="Blanc G."/>
            <person name="Duncan G."/>
            <person name="Agarkova I."/>
            <person name="Borodovsky M."/>
            <person name="Gurnon J."/>
            <person name="Kuo A."/>
            <person name="Lindquist E."/>
            <person name="Lucas S."/>
            <person name="Pangilinan J."/>
            <person name="Polle J."/>
            <person name="Salamov A."/>
            <person name="Terry A."/>
            <person name="Yamada T."/>
            <person name="Dunigan D.D."/>
            <person name="Grigoriev I.V."/>
            <person name="Claverie J.M."/>
            <person name="Van Etten J.L."/>
        </authorList>
    </citation>
    <scope>NUCLEOTIDE SEQUENCE [LARGE SCALE GENOMIC DNA]</scope>
    <source>
        <strain evidence="3 4">NC64A</strain>
    </source>
</reference>
<keyword evidence="4" id="KW-1185">Reference proteome</keyword>
<evidence type="ECO:0000259" key="2">
    <source>
        <dbReference type="Pfam" id="PF25597"/>
    </source>
</evidence>
<dbReference type="Pfam" id="PF25597">
    <property type="entry name" value="SH3_retrovirus"/>
    <property type="match status" value="1"/>
</dbReference>
<dbReference type="RefSeq" id="XP_005842623.1">
    <property type="nucleotide sequence ID" value="XM_005842566.1"/>
</dbReference>
<dbReference type="EMBL" id="GL434074">
    <property type="protein sequence ID" value="EFN50491.1"/>
    <property type="molecule type" value="Genomic_DNA"/>
</dbReference>
<feature type="domain" description="Retroviral polymerase SH3-like" evidence="2">
    <location>
        <begin position="68"/>
        <end position="110"/>
    </location>
</feature>
<dbReference type="AlphaFoldDB" id="E1ZUK4"/>
<protein>
    <recommendedName>
        <fullName evidence="2">Retroviral polymerase SH3-like domain-containing protein</fullName>
    </recommendedName>
</protein>
<evidence type="ECO:0000313" key="3">
    <source>
        <dbReference type="EMBL" id="EFN50491.1"/>
    </source>
</evidence>
<dbReference type="OrthoDB" id="691537at2759"/>
<accession>E1ZUK4</accession>
<evidence type="ECO:0000256" key="1">
    <source>
        <dbReference type="SAM" id="MobiDB-lite"/>
    </source>
</evidence>
<dbReference type="KEGG" id="cvr:CHLNCDRAFT_141485"/>
<feature type="compositionally biased region" description="Polar residues" evidence="1">
    <location>
        <begin position="115"/>
        <end position="127"/>
    </location>
</feature>
<dbReference type="STRING" id="554065.E1ZUK4"/>
<dbReference type="InterPro" id="IPR057670">
    <property type="entry name" value="SH3_retrovirus"/>
</dbReference>
<name>E1ZUK4_CHLVA</name>